<dbReference type="AlphaFoldDB" id="A0AAJ3YZK2"/>
<dbReference type="Pfam" id="PF22886">
    <property type="entry name" value="DUF7021"/>
    <property type="match status" value="1"/>
</dbReference>
<reference evidence="3 4" key="1">
    <citation type="submission" date="2019-01" db="EMBL/GenBank/DDBJ databases">
        <title>Genome sequence of Bacillus glycinifermentans SRCM103574.</title>
        <authorList>
            <person name="Kong H.-J."/>
            <person name="Jeong S.-Y."/>
            <person name="Jeong D.-Y."/>
        </authorList>
    </citation>
    <scope>NUCLEOTIDE SEQUENCE [LARGE SCALE GENOMIC DNA]</scope>
    <source>
        <strain evidence="3 4">SRCM103574</strain>
    </source>
</reference>
<dbReference type="EMBL" id="CP035232">
    <property type="protein sequence ID" value="QAT65514.1"/>
    <property type="molecule type" value="Genomic_DNA"/>
</dbReference>
<dbReference type="Pfam" id="PF10020">
    <property type="entry name" value="DUF2262"/>
    <property type="match status" value="1"/>
</dbReference>
<protein>
    <submittedName>
        <fullName evidence="3">DUF2262 domain-containing protein</fullName>
    </submittedName>
</protein>
<dbReference type="InterPro" id="IPR019260">
    <property type="entry name" value="DUF2262"/>
</dbReference>
<proteinExistence type="predicted"/>
<gene>
    <name evidence="3" type="ORF">EQZ20_11745</name>
</gene>
<dbReference type="Proteomes" id="UP000288675">
    <property type="component" value="Chromosome"/>
</dbReference>
<evidence type="ECO:0000313" key="3">
    <source>
        <dbReference type="EMBL" id="QAT65514.1"/>
    </source>
</evidence>
<dbReference type="GeneID" id="82853344"/>
<feature type="domain" description="DUF2262" evidence="1">
    <location>
        <begin position="129"/>
        <end position="268"/>
    </location>
</feature>
<dbReference type="InterPro" id="IPR024198">
    <property type="entry name" value="UCP033642"/>
</dbReference>
<accession>A0AAJ3YZK2</accession>
<organism evidence="3 4">
    <name type="scientific">Bacillus glycinifermentans</name>
    <dbReference type="NCBI Taxonomy" id="1664069"/>
    <lineage>
        <taxon>Bacteria</taxon>
        <taxon>Bacillati</taxon>
        <taxon>Bacillota</taxon>
        <taxon>Bacilli</taxon>
        <taxon>Bacillales</taxon>
        <taxon>Bacillaceae</taxon>
        <taxon>Bacillus</taxon>
    </lineage>
</organism>
<dbReference type="PIRSF" id="PIRSF033642">
    <property type="entry name" value="UCP033642"/>
    <property type="match status" value="1"/>
</dbReference>
<dbReference type="InterPro" id="IPR054286">
    <property type="entry name" value="DUF7021"/>
</dbReference>
<name>A0AAJ3YZK2_9BACI</name>
<evidence type="ECO:0000259" key="1">
    <source>
        <dbReference type="Pfam" id="PF10020"/>
    </source>
</evidence>
<feature type="domain" description="DUF7021" evidence="2">
    <location>
        <begin position="6"/>
        <end position="120"/>
    </location>
</feature>
<sequence>MGISSQKKRFERRFKNEVVEVAAVTGPSGIGALRANDDVMWNASMPLIAWKELSGSKSAVQEELQLKWLADDDEWKKTKDILEANAVVKLYVRMGDQAMMLVKVLDSAYQDDELQSILKESLKPVYYEDEKLGTFELFKPVNVFEKDITWAGQNGKLSFDWDEDDRQMKASLETAHILFQDQGHWNAKIRAYAAEELVELANEWLQDNDEAEFEEITKKMFMELMELSSISVYPDGDFEVFFDDGDMFWGHSIIVSGNRNGTFESAEIAG</sequence>
<dbReference type="RefSeq" id="WP_046131412.1">
    <property type="nucleotide sequence ID" value="NZ_CP035232.1"/>
</dbReference>
<evidence type="ECO:0000313" key="4">
    <source>
        <dbReference type="Proteomes" id="UP000288675"/>
    </source>
</evidence>
<evidence type="ECO:0000259" key="2">
    <source>
        <dbReference type="Pfam" id="PF22886"/>
    </source>
</evidence>